<dbReference type="PANTHER" id="PTHR30046:SF0">
    <property type="entry name" value="FLAGELLAR M-RING PROTEIN"/>
    <property type="match status" value="1"/>
</dbReference>
<comment type="subcellular location">
    <subcellularLocation>
        <location evidence="2 12">Bacterial flagellum basal body</location>
    </subcellularLocation>
    <subcellularLocation>
        <location evidence="3">Cell membrane</location>
        <topology evidence="3">Multi-pass membrane protein</topology>
    </subcellularLocation>
</comment>
<feature type="compositionally biased region" description="Basic and acidic residues" evidence="13">
    <location>
        <begin position="274"/>
        <end position="285"/>
    </location>
</feature>
<feature type="domain" description="Flagellar M-ring N-terminal" evidence="15">
    <location>
        <begin position="49"/>
        <end position="224"/>
    </location>
</feature>
<sequence length="540" mass="58034">MFAKLKTMAVEAGKSVKLPSSSTLAKLLPLLVLAIGLTALAMMFMWRSEAGYKPLFGANESVAAADTMAVLDGEKIPYRIHPQTGQVLVPEAKLGQVRMLLAAKGVVAKLPEGLELVDKSDPLGVSQFVQDVRFRRGLEGELVKSIASLDSVESARVHLSIAKSSSFILSDGEKSSASVMLTLKPGRKLGKEQISAIVGLVSGSVANLEPGRVTVIDQHGNYLSSSIDPSDPAATSEGELGARVREDTLHNIQELLAQSIGNGNFKASVAVDTDNDRVEETREQYGEAPHISNEATRGEQDNGEIALGVPGSLSNRPPQDKSSDPAGGKDKPGPHSQKNAISRQYVYDRNVVQIKHSPTRVKRVSVAVVLSNTAAPDGKAWTPAQLRNIETILRSGIGLDESRKDQLSVSAIDFHDPKPEALLPWWKQPENMLTMGGYAGYALLALLVFLLVLRPLLKILRQWVASQYPVAIAADTADGNFDAALPAEQRTASSPLDEDELQLPPVGSSADVLVEHLRLLAVQAPERVADVIKPWIRKHG</sequence>
<accession>A0ABR9G9A1</accession>
<evidence type="ECO:0000256" key="3">
    <source>
        <dbReference type="ARBA" id="ARBA00004651"/>
    </source>
</evidence>
<dbReference type="InterPro" id="IPR043427">
    <property type="entry name" value="YscJ/FliF"/>
</dbReference>
<evidence type="ECO:0000256" key="8">
    <source>
        <dbReference type="ARBA" id="ARBA00022989"/>
    </source>
</evidence>
<evidence type="ECO:0000256" key="11">
    <source>
        <dbReference type="ARBA" id="ARBA00025936"/>
    </source>
</evidence>
<evidence type="ECO:0000259" key="16">
    <source>
        <dbReference type="Pfam" id="PF08345"/>
    </source>
</evidence>
<feature type="domain" description="Flagellar M-ring C-terminal" evidence="16">
    <location>
        <begin position="256"/>
        <end position="414"/>
    </location>
</feature>
<dbReference type="Pfam" id="PF01514">
    <property type="entry name" value="YscJ_FliF"/>
    <property type="match status" value="1"/>
</dbReference>
<dbReference type="EMBL" id="JACZZA010000004">
    <property type="protein sequence ID" value="MBE1160598.1"/>
    <property type="molecule type" value="Genomic_DNA"/>
</dbReference>
<proteinExistence type="inferred from homology"/>
<evidence type="ECO:0000256" key="2">
    <source>
        <dbReference type="ARBA" id="ARBA00004117"/>
    </source>
</evidence>
<feature type="region of interest" description="Disordered" evidence="13">
    <location>
        <begin position="271"/>
        <end position="342"/>
    </location>
</feature>
<keyword evidence="18" id="KW-1185">Reference proteome</keyword>
<dbReference type="NCBIfam" id="TIGR00206">
    <property type="entry name" value="fliF"/>
    <property type="match status" value="1"/>
</dbReference>
<feature type="transmembrane region" description="Helical" evidence="14">
    <location>
        <begin position="27"/>
        <end position="46"/>
    </location>
</feature>
<evidence type="ECO:0000256" key="14">
    <source>
        <dbReference type="SAM" id="Phobius"/>
    </source>
</evidence>
<gene>
    <name evidence="17" type="primary">fliF</name>
    <name evidence="17" type="ORF">IGX34_09360</name>
</gene>
<dbReference type="RefSeq" id="WP_192555449.1">
    <property type="nucleotide sequence ID" value="NZ_JACZZA010000004.1"/>
</dbReference>
<keyword evidence="17" id="KW-0966">Cell projection</keyword>
<evidence type="ECO:0000256" key="6">
    <source>
        <dbReference type="ARBA" id="ARBA00022475"/>
    </source>
</evidence>
<keyword evidence="6" id="KW-1003">Cell membrane</keyword>
<feature type="compositionally biased region" description="Basic and acidic residues" evidence="13">
    <location>
        <begin position="318"/>
        <end position="333"/>
    </location>
</feature>
<keyword evidence="17" id="KW-0282">Flagellum</keyword>
<organism evidence="17 18">
    <name type="scientific">Dyella acidiphila</name>
    <dbReference type="NCBI Taxonomy" id="2775866"/>
    <lineage>
        <taxon>Bacteria</taxon>
        <taxon>Pseudomonadati</taxon>
        <taxon>Pseudomonadota</taxon>
        <taxon>Gammaproteobacteria</taxon>
        <taxon>Lysobacterales</taxon>
        <taxon>Rhodanobacteraceae</taxon>
        <taxon>Dyella</taxon>
    </lineage>
</organism>
<dbReference type="Gene3D" id="3.30.300.30">
    <property type="match status" value="1"/>
</dbReference>
<evidence type="ECO:0000256" key="9">
    <source>
        <dbReference type="ARBA" id="ARBA00023136"/>
    </source>
</evidence>
<comment type="subunit">
    <text evidence="11">The basal body constitutes a major portion of the flagellar organelle and consists of four rings (L,P,S, and M) mounted on a central rod. The M ring is integral to the inner membrane of the cell and may be connected to the flagellar rod via the S ring. The S (supramembrane ring) lies just distal to the M ring. The L and P rings lie in the outer membrane and the periplasmic space, respectively.</text>
</comment>
<evidence type="ECO:0000256" key="13">
    <source>
        <dbReference type="SAM" id="MobiDB-lite"/>
    </source>
</evidence>
<evidence type="ECO:0000259" key="15">
    <source>
        <dbReference type="Pfam" id="PF01514"/>
    </source>
</evidence>
<name>A0ABR9G9A1_9GAMM</name>
<dbReference type="PIRSF" id="PIRSF004862">
    <property type="entry name" value="FliF"/>
    <property type="match status" value="1"/>
</dbReference>
<dbReference type="Proteomes" id="UP000651010">
    <property type="component" value="Unassembled WGS sequence"/>
</dbReference>
<dbReference type="PANTHER" id="PTHR30046">
    <property type="entry name" value="FLAGELLAR M-RING PROTEIN"/>
    <property type="match status" value="1"/>
</dbReference>
<keyword evidence="9 14" id="KW-0472">Membrane</keyword>
<reference evidence="17 18" key="1">
    <citation type="submission" date="2020-09" db="EMBL/GenBank/DDBJ databases">
        <title>Dyella sp. 7MK23 isolated from forest soil.</title>
        <authorList>
            <person name="Fu J."/>
        </authorList>
    </citation>
    <scope>NUCLEOTIDE SEQUENCE [LARGE SCALE GENOMIC DNA]</scope>
    <source>
        <strain evidence="17 18">7MK23</strain>
    </source>
</reference>
<dbReference type="InterPro" id="IPR045851">
    <property type="entry name" value="AMP-bd_C_sf"/>
</dbReference>
<evidence type="ECO:0000313" key="18">
    <source>
        <dbReference type="Proteomes" id="UP000651010"/>
    </source>
</evidence>
<dbReference type="InterPro" id="IPR000067">
    <property type="entry name" value="FlgMring_FliF"/>
</dbReference>
<keyword evidence="17" id="KW-0969">Cilium</keyword>
<keyword evidence="10 12" id="KW-0975">Bacterial flagellum</keyword>
<feature type="transmembrane region" description="Helical" evidence="14">
    <location>
        <begin position="438"/>
        <end position="457"/>
    </location>
</feature>
<comment type="function">
    <text evidence="1 12">The M ring may be actively involved in energy transduction.</text>
</comment>
<dbReference type="Pfam" id="PF08345">
    <property type="entry name" value="YscJ_FliF_C"/>
    <property type="match status" value="1"/>
</dbReference>
<evidence type="ECO:0000256" key="12">
    <source>
        <dbReference type="PIRNR" id="PIRNR004862"/>
    </source>
</evidence>
<evidence type="ECO:0000256" key="10">
    <source>
        <dbReference type="ARBA" id="ARBA00023143"/>
    </source>
</evidence>
<comment type="caution">
    <text evidence="17">The sequence shown here is derived from an EMBL/GenBank/DDBJ whole genome shotgun (WGS) entry which is preliminary data.</text>
</comment>
<evidence type="ECO:0000256" key="1">
    <source>
        <dbReference type="ARBA" id="ARBA00003820"/>
    </source>
</evidence>
<dbReference type="PRINTS" id="PR01009">
    <property type="entry name" value="FLGMRINGFLIF"/>
</dbReference>
<dbReference type="InterPro" id="IPR013556">
    <property type="entry name" value="Flag_M-ring_C"/>
</dbReference>
<protein>
    <recommendedName>
        <fullName evidence="5 12">Flagellar M-ring protein</fullName>
    </recommendedName>
</protein>
<evidence type="ECO:0000256" key="4">
    <source>
        <dbReference type="ARBA" id="ARBA00007971"/>
    </source>
</evidence>
<comment type="similarity">
    <text evidence="4 12">Belongs to the FliF family.</text>
</comment>
<evidence type="ECO:0000256" key="7">
    <source>
        <dbReference type="ARBA" id="ARBA00022692"/>
    </source>
</evidence>
<evidence type="ECO:0000313" key="17">
    <source>
        <dbReference type="EMBL" id="MBE1160598.1"/>
    </source>
</evidence>
<keyword evidence="8 14" id="KW-1133">Transmembrane helix</keyword>
<keyword evidence="7 14" id="KW-0812">Transmembrane</keyword>
<dbReference type="InterPro" id="IPR006182">
    <property type="entry name" value="FliF_N_dom"/>
</dbReference>
<evidence type="ECO:0000256" key="5">
    <source>
        <dbReference type="ARBA" id="ARBA00017949"/>
    </source>
</evidence>